<dbReference type="EMBL" id="JBHRXX010000003">
    <property type="protein sequence ID" value="MFC3683747.1"/>
    <property type="molecule type" value="Genomic_DNA"/>
</dbReference>
<dbReference type="InterPro" id="IPR021388">
    <property type="entry name" value="DUF3024"/>
</dbReference>
<organism evidence="1 2">
    <name type="scientific">Hydrogenophaga luteola</name>
    <dbReference type="NCBI Taxonomy" id="1591122"/>
    <lineage>
        <taxon>Bacteria</taxon>
        <taxon>Pseudomonadati</taxon>
        <taxon>Pseudomonadota</taxon>
        <taxon>Betaproteobacteria</taxon>
        <taxon>Burkholderiales</taxon>
        <taxon>Comamonadaceae</taxon>
        <taxon>Hydrogenophaga</taxon>
    </lineage>
</organism>
<proteinExistence type="predicted"/>
<evidence type="ECO:0008006" key="3">
    <source>
        <dbReference type="Google" id="ProtNLM"/>
    </source>
</evidence>
<comment type="caution">
    <text evidence="1">The sequence shown here is derived from an EMBL/GenBank/DDBJ whole genome shotgun (WGS) entry which is preliminary data.</text>
</comment>
<reference evidence="2" key="1">
    <citation type="journal article" date="2019" name="Int. J. Syst. Evol. Microbiol.">
        <title>The Global Catalogue of Microorganisms (GCM) 10K type strain sequencing project: providing services to taxonomists for standard genome sequencing and annotation.</title>
        <authorList>
            <consortium name="The Broad Institute Genomics Platform"/>
            <consortium name="The Broad Institute Genome Sequencing Center for Infectious Disease"/>
            <person name="Wu L."/>
            <person name="Ma J."/>
        </authorList>
    </citation>
    <scope>NUCLEOTIDE SEQUENCE [LARGE SCALE GENOMIC DNA]</scope>
    <source>
        <strain evidence="2">KCTC 42501</strain>
    </source>
</reference>
<dbReference type="Pfam" id="PF11225">
    <property type="entry name" value="DUF3024"/>
    <property type="match status" value="1"/>
</dbReference>
<sequence length="98" mass="10905">MRPFIERALKDRVRYRYVQPTVLQDGDSFRVEAPCCSRNVDPAGGVIDIARLTPAADGSWALALRDHAAKAWVPHAEGLSLGEALDTLCVDAERRFWP</sequence>
<name>A0ABV7W2X1_9BURK</name>
<evidence type="ECO:0000313" key="2">
    <source>
        <dbReference type="Proteomes" id="UP001595729"/>
    </source>
</evidence>
<keyword evidence="2" id="KW-1185">Reference proteome</keyword>
<dbReference type="RefSeq" id="WP_382173158.1">
    <property type="nucleotide sequence ID" value="NZ_JBHRXX010000003.1"/>
</dbReference>
<evidence type="ECO:0000313" key="1">
    <source>
        <dbReference type="EMBL" id="MFC3683747.1"/>
    </source>
</evidence>
<gene>
    <name evidence="1" type="ORF">ACFOPI_09100</name>
</gene>
<protein>
    <recommendedName>
        <fullName evidence="3">DUF3024 domain-containing protein</fullName>
    </recommendedName>
</protein>
<dbReference type="Proteomes" id="UP001595729">
    <property type="component" value="Unassembled WGS sequence"/>
</dbReference>
<accession>A0ABV7W2X1</accession>